<dbReference type="FunFam" id="3.30.160.60:FF:000075">
    <property type="entry name" value="Putative zinc finger protein 536"/>
    <property type="match status" value="1"/>
</dbReference>
<gene>
    <name evidence="16" type="primary">LOC118263486</name>
</gene>
<evidence type="ECO:0000256" key="6">
    <source>
        <dbReference type="ARBA" id="ARBA00022833"/>
    </source>
</evidence>
<dbReference type="GO" id="GO:0000978">
    <property type="term" value="F:RNA polymerase II cis-regulatory region sequence-specific DNA binding"/>
    <property type="evidence" value="ECO:0007669"/>
    <property type="project" value="TreeGrafter"/>
</dbReference>
<evidence type="ECO:0000313" key="15">
    <source>
        <dbReference type="Proteomes" id="UP000829999"/>
    </source>
</evidence>
<feature type="domain" description="C2H2-type" evidence="14">
    <location>
        <begin position="621"/>
        <end position="648"/>
    </location>
</feature>
<dbReference type="Gene3D" id="3.30.160.60">
    <property type="entry name" value="Classic Zinc Finger"/>
    <property type="match status" value="5"/>
</dbReference>
<feature type="region of interest" description="Disordered" evidence="13">
    <location>
        <begin position="476"/>
        <end position="509"/>
    </location>
</feature>
<evidence type="ECO:0000256" key="7">
    <source>
        <dbReference type="ARBA" id="ARBA00023015"/>
    </source>
</evidence>
<reference evidence="16" key="1">
    <citation type="submission" date="2025-08" db="UniProtKB">
        <authorList>
            <consortium name="RefSeq"/>
        </authorList>
    </citation>
    <scope>IDENTIFICATION</scope>
    <source>
        <tissue evidence="16">Whole larval tissue</tissue>
    </source>
</reference>
<feature type="domain" description="C2H2-type" evidence="14">
    <location>
        <begin position="649"/>
        <end position="677"/>
    </location>
</feature>
<dbReference type="PANTHER" id="PTHR24388">
    <property type="entry name" value="ZINC FINGER PROTEIN"/>
    <property type="match status" value="1"/>
</dbReference>
<dbReference type="OrthoDB" id="6077919at2759"/>
<keyword evidence="10" id="KW-0539">Nucleus</keyword>
<feature type="compositionally biased region" description="Pro residues" evidence="13">
    <location>
        <begin position="568"/>
        <end position="578"/>
    </location>
</feature>
<keyword evidence="5 12" id="KW-0863">Zinc-finger</keyword>
<comment type="similarity">
    <text evidence="2">Belongs to the krueppel C2H2-type zinc-finger protein family.</text>
</comment>
<keyword evidence="4" id="KW-0677">Repeat</keyword>
<feature type="compositionally biased region" description="Basic and acidic residues" evidence="13">
    <location>
        <begin position="579"/>
        <end position="588"/>
    </location>
</feature>
<evidence type="ECO:0000313" key="16">
    <source>
        <dbReference type="RefSeq" id="XP_035431408.2"/>
    </source>
</evidence>
<feature type="region of interest" description="Disordered" evidence="13">
    <location>
        <begin position="163"/>
        <end position="204"/>
    </location>
</feature>
<dbReference type="SUPFAM" id="SSF57667">
    <property type="entry name" value="beta-beta-alpha zinc fingers"/>
    <property type="match status" value="3"/>
</dbReference>
<proteinExistence type="inferred from homology"/>
<dbReference type="PROSITE" id="PS50157">
    <property type="entry name" value="ZINC_FINGER_C2H2_2"/>
    <property type="match status" value="7"/>
</dbReference>
<dbReference type="InterPro" id="IPR036236">
    <property type="entry name" value="Znf_C2H2_sf"/>
</dbReference>
<name>A0A9R0EG78_SPOFR</name>
<feature type="domain" description="C2H2-type" evidence="14">
    <location>
        <begin position="594"/>
        <end position="621"/>
    </location>
</feature>
<evidence type="ECO:0000259" key="14">
    <source>
        <dbReference type="PROSITE" id="PS50157"/>
    </source>
</evidence>
<dbReference type="PANTHER" id="PTHR24388:SF54">
    <property type="entry name" value="PROTEIN ESCARGOT"/>
    <property type="match status" value="1"/>
</dbReference>
<dbReference type="InterPro" id="IPR013087">
    <property type="entry name" value="Znf_C2H2_type"/>
</dbReference>
<dbReference type="GO" id="GO:0048598">
    <property type="term" value="P:embryonic morphogenesis"/>
    <property type="evidence" value="ECO:0007669"/>
    <property type="project" value="UniProtKB-ARBA"/>
</dbReference>
<dbReference type="InterPro" id="IPR050527">
    <property type="entry name" value="Snail/Krueppel_Znf"/>
</dbReference>
<dbReference type="Proteomes" id="UP000829999">
    <property type="component" value="Chromosome 27"/>
</dbReference>
<feature type="region of interest" description="Disordered" evidence="13">
    <location>
        <begin position="853"/>
        <end position="875"/>
    </location>
</feature>
<feature type="compositionally biased region" description="Basic residues" evidence="13">
    <location>
        <begin position="190"/>
        <end position="204"/>
    </location>
</feature>
<evidence type="ECO:0000256" key="12">
    <source>
        <dbReference type="PROSITE-ProRule" id="PRU00042"/>
    </source>
</evidence>
<dbReference type="AlphaFoldDB" id="A0A9R0EG78"/>
<protein>
    <submittedName>
        <fullName evidence="16">Uncharacterized protein LOC118263486</fullName>
    </submittedName>
</protein>
<dbReference type="SMART" id="SM00355">
    <property type="entry name" value="ZnF_C2H2"/>
    <property type="match status" value="8"/>
</dbReference>
<dbReference type="GeneID" id="118263486"/>
<dbReference type="GO" id="GO:0008270">
    <property type="term" value="F:zinc ion binding"/>
    <property type="evidence" value="ECO:0007669"/>
    <property type="project" value="UniProtKB-KW"/>
</dbReference>
<evidence type="ECO:0000256" key="10">
    <source>
        <dbReference type="ARBA" id="ARBA00023242"/>
    </source>
</evidence>
<evidence type="ECO:0000256" key="9">
    <source>
        <dbReference type="ARBA" id="ARBA00023163"/>
    </source>
</evidence>
<comment type="similarity">
    <text evidence="11">Belongs to the snail C2H2-type zinc-finger protein family.</text>
</comment>
<dbReference type="FunFam" id="3.30.160.60:FF:000060">
    <property type="entry name" value="zinc finger protein 436"/>
    <property type="match status" value="1"/>
</dbReference>
<keyword evidence="8" id="KW-0238">DNA-binding</keyword>
<evidence type="ECO:0000256" key="13">
    <source>
        <dbReference type="SAM" id="MobiDB-lite"/>
    </source>
</evidence>
<evidence type="ECO:0000256" key="8">
    <source>
        <dbReference type="ARBA" id="ARBA00023125"/>
    </source>
</evidence>
<dbReference type="RefSeq" id="XP_035431408.2">
    <property type="nucleotide sequence ID" value="XM_035575515.2"/>
</dbReference>
<dbReference type="PROSITE" id="PS00028">
    <property type="entry name" value="ZINC_FINGER_C2H2_1"/>
    <property type="match status" value="7"/>
</dbReference>
<keyword evidence="3" id="KW-0479">Metal-binding</keyword>
<dbReference type="GO" id="GO:0005634">
    <property type="term" value="C:nucleus"/>
    <property type="evidence" value="ECO:0007669"/>
    <property type="project" value="UniProtKB-SubCell"/>
</dbReference>
<dbReference type="GO" id="GO:0000981">
    <property type="term" value="F:DNA-binding transcription factor activity, RNA polymerase II-specific"/>
    <property type="evidence" value="ECO:0007669"/>
    <property type="project" value="TreeGrafter"/>
</dbReference>
<evidence type="ECO:0000256" key="1">
    <source>
        <dbReference type="ARBA" id="ARBA00004123"/>
    </source>
</evidence>
<feature type="region of interest" description="Disordered" evidence="13">
    <location>
        <begin position="799"/>
        <end position="828"/>
    </location>
</feature>
<feature type="domain" description="C2H2-type" evidence="14">
    <location>
        <begin position="400"/>
        <end position="428"/>
    </location>
</feature>
<feature type="domain" description="C2H2-type" evidence="14">
    <location>
        <begin position="734"/>
        <end position="761"/>
    </location>
</feature>
<dbReference type="FunFam" id="3.30.160.60:FF:000624">
    <property type="entry name" value="zinc finger protein 697"/>
    <property type="match status" value="1"/>
</dbReference>
<comment type="subcellular location">
    <subcellularLocation>
        <location evidence="1">Nucleus</location>
    </subcellularLocation>
</comment>
<evidence type="ECO:0000256" key="5">
    <source>
        <dbReference type="ARBA" id="ARBA00022771"/>
    </source>
</evidence>
<feature type="region of interest" description="Disordered" evidence="13">
    <location>
        <begin position="752"/>
        <end position="778"/>
    </location>
</feature>
<organism evidence="15 16">
    <name type="scientific">Spodoptera frugiperda</name>
    <name type="common">Fall armyworm</name>
    <dbReference type="NCBI Taxonomy" id="7108"/>
    <lineage>
        <taxon>Eukaryota</taxon>
        <taxon>Metazoa</taxon>
        <taxon>Ecdysozoa</taxon>
        <taxon>Arthropoda</taxon>
        <taxon>Hexapoda</taxon>
        <taxon>Insecta</taxon>
        <taxon>Pterygota</taxon>
        <taxon>Neoptera</taxon>
        <taxon>Endopterygota</taxon>
        <taxon>Lepidoptera</taxon>
        <taxon>Glossata</taxon>
        <taxon>Ditrysia</taxon>
        <taxon>Noctuoidea</taxon>
        <taxon>Noctuidae</taxon>
        <taxon>Amphipyrinae</taxon>
        <taxon>Spodoptera</taxon>
    </lineage>
</organism>
<evidence type="ECO:0000256" key="4">
    <source>
        <dbReference type="ARBA" id="ARBA00022737"/>
    </source>
</evidence>
<keyword evidence="6" id="KW-0862">Zinc</keyword>
<feature type="domain" description="C2H2-type" evidence="14">
    <location>
        <begin position="678"/>
        <end position="705"/>
    </location>
</feature>
<feature type="region of interest" description="Disordered" evidence="13">
    <location>
        <begin position="547"/>
        <end position="591"/>
    </location>
</feature>
<sequence length="983" mass="109925">MDEAVTHYINSHPADEGVHVDSNALALALVQDDGGSRVSILQSQSYSSSLCSRQVTLADQVGDGQWSEELVDPDGRIGRLAALMAHFQAQQSKGPPQLHHKVQTVRGDVDTSIMLDNSMRLFHGQPMDHSPDSMVVDVAQLPPLPPLQDMKRCQENDWFNNKAKSSLKDDSSMIDSDGPVLELGAGASPGHHKHQSKKSLPHKKRISRKLKKNNGNCTPQQDLVVISCTDVEGRISCADHSQEQEILPDTFVPQDHIPEETHHITHEVRPMFICQLCGEFYGDEQLKFYQHLKQHYEPHIIIENPVPDLGIDKITNSCIVDNVTTIPDSIVELSLENSIPKTMYQPMDKQVLYTTSDKTFTYSNNKVQYSMASMDKDQPSVVQEVEKADLYETLDKLDLYTCGKCNKAFRKQKQCEAHIKEAHSNMKLEDMGEFSEPEDLMEGIHVSVEEQAEHYDHPLLPHLTIENGYAHQDNARHWYGRNTNGTGSSSGPPATSQAGPGGGGPGGGGPAANCCTTCTTAPQDTQNVKMIKDEILRRILESEVASPNFPNNIMAGTGEGPASDAAEPEPPGPGPPPPAEDKAEPDPKKKQKTFECQQCQRVFQHRNSLLYHVLSHSGKQHVCRECGKGFYTMGALKIHKRVHNGDRPYKCEICGRDFRQWSDLKYHKVSIHSDQKSFKCEFCGKDFARKYSLNVHRRIHTGERNYPCDYCNKTFRASSYRLSHMRTHTGDRPHQCTTCGKAFRVRGDLRRHLATHDKRPPDKPRPAKQDEHAEEDIKLEVSKNIKKIALASTAKSSNILKTAEKKPKPSKKNQSAKKGAPNVTIDQLDDSYTNNVELCDTRQGGHYAKYSAKGGPPGYKQEQDPAYAKQGPGLKQEHEQEREFAILRPMYRANVADPSHDPAPGHDPAPYRAANTDGKMHVYTHIEKPASQAPLSDLRPLDRDVRSELRSDLRSDMRPDLHGESAENEFIERLTALYNIPAV</sequence>
<dbReference type="FunFam" id="3.30.160.60:FF:000100">
    <property type="entry name" value="Zinc finger 45-like"/>
    <property type="match status" value="1"/>
</dbReference>
<evidence type="ECO:0000256" key="3">
    <source>
        <dbReference type="ARBA" id="ARBA00022723"/>
    </source>
</evidence>
<feature type="domain" description="C2H2-type" evidence="14">
    <location>
        <begin position="706"/>
        <end position="733"/>
    </location>
</feature>
<keyword evidence="7" id="KW-0805">Transcription regulation</keyword>
<dbReference type="FunFam" id="3.30.160.60:FF:000870">
    <property type="entry name" value="zinc finger protein 197 isoform X1"/>
    <property type="match status" value="1"/>
</dbReference>
<dbReference type="Pfam" id="PF00096">
    <property type="entry name" value="zf-C2H2"/>
    <property type="match status" value="5"/>
</dbReference>
<keyword evidence="9" id="KW-0804">Transcription</keyword>
<feature type="compositionally biased region" description="Low complexity" evidence="13">
    <location>
        <begin position="482"/>
        <end position="498"/>
    </location>
</feature>
<evidence type="ECO:0000256" key="11">
    <source>
        <dbReference type="ARBA" id="ARBA00037948"/>
    </source>
</evidence>
<evidence type="ECO:0000256" key="2">
    <source>
        <dbReference type="ARBA" id="ARBA00006991"/>
    </source>
</evidence>
<accession>A0A9R0EG78</accession>
<keyword evidence="15" id="KW-1185">Reference proteome</keyword>
<feature type="compositionally biased region" description="Gly residues" evidence="13">
    <location>
        <begin position="499"/>
        <end position="509"/>
    </location>
</feature>